<evidence type="ECO:0000256" key="1">
    <source>
        <dbReference type="SAM" id="MobiDB-lite"/>
    </source>
</evidence>
<dbReference type="AlphaFoldDB" id="A0AAV2B5A3"/>
<keyword evidence="3" id="KW-1185">Reference proteome</keyword>
<proteinExistence type="predicted"/>
<accession>A0AAV2B5A3</accession>
<dbReference type="Proteomes" id="UP001497382">
    <property type="component" value="Unassembled WGS sequence"/>
</dbReference>
<evidence type="ECO:0000313" key="2">
    <source>
        <dbReference type="EMBL" id="CAL1291080.1"/>
    </source>
</evidence>
<reference evidence="2 3" key="1">
    <citation type="submission" date="2024-04" db="EMBL/GenBank/DDBJ databases">
        <authorList>
            <person name="Rising A."/>
            <person name="Reimegard J."/>
            <person name="Sonavane S."/>
            <person name="Akerstrom W."/>
            <person name="Nylinder S."/>
            <person name="Hedman E."/>
            <person name="Kallberg Y."/>
        </authorList>
    </citation>
    <scope>NUCLEOTIDE SEQUENCE [LARGE SCALE GENOMIC DNA]</scope>
</reference>
<gene>
    <name evidence="2" type="ORF">LARSCL_LOCUS16880</name>
</gene>
<feature type="region of interest" description="Disordered" evidence="1">
    <location>
        <begin position="92"/>
        <end position="145"/>
    </location>
</feature>
<dbReference type="EMBL" id="CAXIEN010000274">
    <property type="protein sequence ID" value="CAL1291080.1"/>
    <property type="molecule type" value="Genomic_DNA"/>
</dbReference>
<name>A0AAV2B5A3_9ARAC</name>
<protein>
    <submittedName>
        <fullName evidence="2">Uncharacterized protein</fullName>
    </submittedName>
</protein>
<comment type="caution">
    <text evidence="2">The sequence shown here is derived from an EMBL/GenBank/DDBJ whole genome shotgun (WGS) entry which is preliminary data.</text>
</comment>
<evidence type="ECO:0000313" key="3">
    <source>
        <dbReference type="Proteomes" id="UP001497382"/>
    </source>
</evidence>
<organism evidence="2 3">
    <name type="scientific">Larinioides sclopetarius</name>
    <dbReference type="NCBI Taxonomy" id="280406"/>
    <lineage>
        <taxon>Eukaryota</taxon>
        <taxon>Metazoa</taxon>
        <taxon>Ecdysozoa</taxon>
        <taxon>Arthropoda</taxon>
        <taxon>Chelicerata</taxon>
        <taxon>Arachnida</taxon>
        <taxon>Araneae</taxon>
        <taxon>Araneomorphae</taxon>
        <taxon>Entelegynae</taxon>
        <taxon>Araneoidea</taxon>
        <taxon>Araneidae</taxon>
        <taxon>Larinioides</taxon>
    </lineage>
</organism>
<sequence>MQQVKKNIRDQMIGRKEKKLSLMNRTPFYASTENIISETHSSLSGTDEIGSENECIGNFCETLMASNASTKKNPYMTNMVRVEDRKKAILNLSSGLNVRSPDTTPDTPDPDPNAPGDPERQDNPESTTVTTRDGRPVRPPSRYSP</sequence>